<evidence type="ECO:0000313" key="2">
    <source>
        <dbReference type="Proteomes" id="UP000268350"/>
    </source>
</evidence>
<dbReference type="EMBL" id="OUUW01000004">
    <property type="protein sequence ID" value="SPP79395.1"/>
    <property type="molecule type" value="Genomic_DNA"/>
</dbReference>
<accession>A0A3B0JBI7</accession>
<proteinExistence type="predicted"/>
<dbReference type="AlphaFoldDB" id="A0A3B0JBI7"/>
<gene>
    <name evidence="1" type="ORF">DGUA_6G012234</name>
</gene>
<dbReference type="Proteomes" id="UP000268350">
    <property type="component" value="Unassembled WGS sequence"/>
</dbReference>
<reference evidence="2" key="1">
    <citation type="submission" date="2018-01" db="EMBL/GenBank/DDBJ databases">
        <authorList>
            <person name="Alioto T."/>
            <person name="Alioto T."/>
        </authorList>
    </citation>
    <scope>NUCLEOTIDE SEQUENCE [LARGE SCALE GENOMIC DNA]</scope>
</reference>
<name>A0A3B0JBI7_DROGU</name>
<evidence type="ECO:0000313" key="1">
    <source>
        <dbReference type="EMBL" id="SPP79395.1"/>
    </source>
</evidence>
<protein>
    <submittedName>
        <fullName evidence="1">Uncharacterized protein</fullName>
    </submittedName>
</protein>
<organism evidence="1 2">
    <name type="scientific">Drosophila guanche</name>
    <name type="common">Fruit fly</name>
    <dbReference type="NCBI Taxonomy" id="7266"/>
    <lineage>
        <taxon>Eukaryota</taxon>
        <taxon>Metazoa</taxon>
        <taxon>Ecdysozoa</taxon>
        <taxon>Arthropoda</taxon>
        <taxon>Hexapoda</taxon>
        <taxon>Insecta</taxon>
        <taxon>Pterygota</taxon>
        <taxon>Neoptera</taxon>
        <taxon>Endopterygota</taxon>
        <taxon>Diptera</taxon>
        <taxon>Brachycera</taxon>
        <taxon>Muscomorpha</taxon>
        <taxon>Ephydroidea</taxon>
        <taxon>Drosophilidae</taxon>
        <taxon>Drosophila</taxon>
        <taxon>Sophophora</taxon>
    </lineage>
</organism>
<keyword evidence="2" id="KW-1185">Reference proteome</keyword>
<sequence>MSHLPLDARAILQHLNELGYRNISAEQLREFLKGKQPTKYPPPILLEPLPCPPLRQTAVPAIAMDLTF</sequence>